<keyword evidence="2" id="KW-1133">Transmembrane helix</keyword>
<keyword evidence="4" id="KW-1185">Reference proteome</keyword>
<evidence type="ECO:0000256" key="1">
    <source>
        <dbReference type="ARBA" id="ARBA00005721"/>
    </source>
</evidence>
<dbReference type="AlphaFoldDB" id="A0A5R9GD22"/>
<dbReference type="EMBL" id="VCIW01000003">
    <property type="protein sequence ID" value="TLS52999.1"/>
    <property type="molecule type" value="Genomic_DNA"/>
</dbReference>
<dbReference type="RefSeq" id="WP_138193240.1">
    <property type="nucleotide sequence ID" value="NZ_VCIW01000003.1"/>
</dbReference>
<protein>
    <submittedName>
        <fullName evidence="3">Alkaline shock response membrane anchor protein AmaP</fullName>
    </submittedName>
</protein>
<gene>
    <name evidence="3" type="primary">amaP</name>
    <name evidence="3" type="ORF">FE782_06410</name>
</gene>
<feature type="transmembrane region" description="Helical" evidence="2">
    <location>
        <begin position="53"/>
        <end position="73"/>
    </location>
</feature>
<reference evidence="3 4" key="1">
    <citation type="submission" date="2019-05" db="EMBL/GenBank/DDBJ databases">
        <authorList>
            <person name="Narsing Rao M.P."/>
            <person name="Li W.J."/>
        </authorList>
    </citation>
    <scope>NUCLEOTIDE SEQUENCE [LARGE SCALE GENOMIC DNA]</scope>
    <source>
        <strain evidence="3 4">SYSU_K30003</strain>
    </source>
</reference>
<evidence type="ECO:0000313" key="4">
    <source>
        <dbReference type="Proteomes" id="UP000309676"/>
    </source>
</evidence>
<proteinExistence type="inferred from homology"/>
<dbReference type="InterPro" id="IPR005531">
    <property type="entry name" value="Asp23"/>
</dbReference>
<name>A0A5R9GD22_9BACL</name>
<dbReference type="Proteomes" id="UP000309676">
    <property type="component" value="Unassembled WGS sequence"/>
</dbReference>
<comment type="similarity">
    <text evidence="1">Belongs to the asp23 family.</text>
</comment>
<dbReference type="NCBIfam" id="NF033218">
    <property type="entry name" value="anchor_AmaP"/>
    <property type="match status" value="1"/>
</dbReference>
<dbReference type="Pfam" id="PF03780">
    <property type="entry name" value="Asp23"/>
    <property type="match status" value="1"/>
</dbReference>
<evidence type="ECO:0000256" key="2">
    <source>
        <dbReference type="SAM" id="Phobius"/>
    </source>
</evidence>
<keyword evidence="2" id="KW-0812">Transmembrane</keyword>
<evidence type="ECO:0000313" key="3">
    <source>
        <dbReference type="EMBL" id="TLS52999.1"/>
    </source>
</evidence>
<sequence>MGRVADKLFLFLYSVAILIFSGIGLIVSMEWVAPAFAESFVDAIYMTGPAKYAAIAVCAALFLLSIRFLFVSLRKSRERSGSIDQRTEFGDIRISLETVENLALKAANRVRGVKDLRARVRVDDSGLDIQLRSVVDGESSIQQLTEEMQRGVKEHVEDITGIPVATVTVYVANVVQSQTFKARVE</sequence>
<keyword evidence="2" id="KW-0472">Membrane</keyword>
<dbReference type="OrthoDB" id="1716040at2"/>
<organism evidence="3 4">
    <name type="scientific">Paenibacillus antri</name>
    <dbReference type="NCBI Taxonomy" id="2582848"/>
    <lineage>
        <taxon>Bacteria</taxon>
        <taxon>Bacillati</taxon>
        <taxon>Bacillota</taxon>
        <taxon>Bacilli</taxon>
        <taxon>Bacillales</taxon>
        <taxon>Paenibacillaceae</taxon>
        <taxon>Paenibacillus</taxon>
    </lineage>
</organism>
<accession>A0A5R9GD22</accession>
<comment type="caution">
    <text evidence="3">The sequence shown here is derived from an EMBL/GenBank/DDBJ whole genome shotgun (WGS) entry which is preliminary data.</text>
</comment>